<name>A0ABQ3SQH4_9ACTN</name>
<dbReference type="EMBL" id="BNEC01000005">
    <property type="protein sequence ID" value="GHI70394.1"/>
    <property type="molecule type" value="Genomic_DNA"/>
</dbReference>
<accession>A0ABQ3SQH4</accession>
<comment type="caution">
    <text evidence="1">The sequence shown here is derived from an EMBL/GenBank/DDBJ whole genome shotgun (WGS) entry which is preliminary data.</text>
</comment>
<evidence type="ECO:0000313" key="1">
    <source>
        <dbReference type="EMBL" id="GHI70394.1"/>
    </source>
</evidence>
<sequence>MVVITPSTDHVTVSPNATMTGLAAPSRGSTRLSTWTVRMDAGTTGPEDSISREQVWTVTEGTRELPWAR</sequence>
<organism evidence="1 2">
    <name type="scientific">Streptomyces nojiriensis</name>
    <dbReference type="NCBI Taxonomy" id="66374"/>
    <lineage>
        <taxon>Bacteria</taxon>
        <taxon>Bacillati</taxon>
        <taxon>Actinomycetota</taxon>
        <taxon>Actinomycetes</taxon>
        <taxon>Kitasatosporales</taxon>
        <taxon>Streptomycetaceae</taxon>
        <taxon>Streptomyces</taxon>
    </lineage>
</organism>
<protein>
    <submittedName>
        <fullName evidence="1">Uncharacterized protein</fullName>
    </submittedName>
</protein>
<proteinExistence type="predicted"/>
<keyword evidence="2" id="KW-1185">Reference proteome</keyword>
<dbReference type="Proteomes" id="UP000613974">
    <property type="component" value="Unassembled WGS sequence"/>
</dbReference>
<evidence type="ECO:0000313" key="2">
    <source>
        <dbReference type="Proteomes" id="UP000613974"/>
    </source>
</evidence>
<dbReference type="GeneID" id="95588620"/>
<reference evidence="2" key="1">
    <citation type="submission" date="2023-07" db="EMBL/GenBank/DDBJ databases">
        <title>Whole genome shotgun sequence of Streptomyces nojiriensis NBRC 13794.</title>
        <authorList>
            <person name="Komaki H."/>
            <person name="Tamura T."/>
        </authorList>
    </citation>
    <scope>NUCLEOTIDE SEQUENCE [LARGE SCALE GENOMIC DNA]</scope>
    <source>
        <strain evidence="2">NBRC 13794</strain>
    </source>
</reference>
<gene>
    <name evidence="1" type="ORF">Snoj_43120</name>
</gene>
<dbReference type="RefSeq" id="WP_189734481.1">
    <property type="nucleotide sequence ID" value="NZ_BMRL01000002.1"/>
</dbReference>